<evidence type="ECO:0000313" key="5">
    <source>
        <dbReference type="Proteomes" id="UP000799436"/>
    </source>
</evidence>
<evidence type="ECO:0000256" key="1">
    <source>
        <dbReference type="ARBA" id="ARBA00011353"/>
    </source>
</evidence>
<proteinExistence type="predicted"/>
<keyword evidence="5" id="KW-1185">Reference proteome</keyword>
<dbReference type="GO" id="GO:0006338">
    <property type="term" value="P:chromatin remodeling"/>
    <property type="evidence" value="ECO:0007669"/>
    <property type="project" value="UniProtKB-ARBA"/>
</dbReference>
<reference evidence="4" key="1">
    <citation type="journal article" date="2020" name="Stud. Mycol.">
        <title>101 Dothideomycetes genomes: a test case for predicting lifestyles and emergence of pathogens.</title>
        <authorList>
            <person name="Haridas S."/>
            <person name="Albert R."/>
            <person name="Binder M."/>
            <person name="Bloem J."/>
            <person name="Labutti K."/>
            <person name="Salamov A."/>
            <person name="Andreopoulos B."/>
            <person name="Baker S."/>
            <person name="Barry K."/>
            <person name="Bills G."/>
            <person name="Bluhm B."/>
            <person name="Cannon C."/>
            <person name="Castanera R."/>
            <person name="Culley D."/>
            <person name="Daum C."/>
            <person name="Ezra D."/>
            <person name="Gonzalez J."/>
            <person name="Henrissat B."/>
            <person name="Kuo A."/>
            <person name="Liang C."/>
            <person name="Lipzen A."/>
            <person name="Lutzoni F."/>
            <person name="Magnuson J."/>
            <person name="Mondo S."/>
            <person name="Nolan M."/>
            <person name="Ohm R."/>
            <person name="Pangilinan J."/>
            <person name="Park H.-J."/>
            <person name="Ramirez L."/>
            <person name="Alfaro M."/>
            <person name="Sun H."/>
            <person name="Tritt A."/>
            <person name="Yoshinaga Y."/>
            <person name="Zwiers L.-H."/>
            <person name="Turgeon B."/>
            <person name="Goodwin S."/>
            <person name="Spatafora J."/>
            <person name="Crous P."/>
            <person name="Grigoriev I."/>
        </authorList>
    </citation>
    <scope>NUCLEOTIDE SEQUENCE</scope>
    <source>
        <strain evidence="4">CBS 116005</strain>
    </source>
</reference>
<evidence type="ECO:0000256" key="2">
    <source>
        <dbReference type="SAM" id="MobiDB-lite"/>
    </source>
</evidence>
<feature type="domain" description="Chromo" evidence="3">
    <location>
        <begin position="105"/>
        <end position="164"/>
    </location>
</feature>
<protein>
    <recommendedName>
        <fullName evidence="3">Chromo domain-containing protein</fullName>
    </recommendedName>
</protein>
<dbReference type="EMBL" id="ML995880">
    <property type="protein sequence ID" value="KAF2765939.1"/>
    <property type="molecule type" value="Genomic_DNA"/>
</dbReference>
<organism evidence="4 5">
    <name type="scientific">Teratosphaeria nubilosa</name>
    <dbReference type="NCBI Taxonomy" id="161662"/>
    <lineage>
        <taxon>Eukaryota</taxon>
        <taxon>Fungi</taxon>
        <taxon>Dikarya</taxon>
        <taxon>Ascomycota</taxon>
        <taxon>Pezizomycotina</taxon>
        <taxon>Dothideomycetes</taxon>
        <taxon>Dothideomycetidae</taxon>
        <taxon>Mycosphaerellales</taxon>
        <taxon>Teratosphaeriaceae</taxon>
        <taxon>Teratosphaeria</taxon>
    </lineage>
</organism>
<feature type="region of interest" description="Disordered" evidence="2">
    <location>
        <begin position="1"/>
        <end position="93"/>
    </location>
</feature>
<dbReference type="Proteomes" id="UP000799436">
    <property type="component" value="Unassembled WGS sequence"/>
</dbReference>
<evidence type="ECO:0000259" key="3">
    <source>
        <dbReference type="PROSITE" id="PS50013"/>
    </source>
</evidence>
<comment type="subunit">
    <text evidence="1">Component of the NuA4 histone acetyltransferase complex.</text>
</comment>
<gene>
    <name evidence="4" type="ORF">EJ03DRAFT_193831</name>
</gene>
<dbReference type="InterPro" id="IPR023780">
    <property type="entry name" value="Chromo_domain"/>
</dbReference>
<dbReference type="Gene3D" id="2.40.50.40">
    <property type="match status" value="1"/>
</dbReference>
<dbReference type="InterPro" id="IPR000953">
    <property type="entry name" value="Chromo/chromo_shadow_dom"/>
</dbReference>
<dbReference type="Pfam" id="PF00385">
    <property type="entry name" value="Chromo"/>
    <property type="match status" value="1"/>
</dbReference>
<feature type="compositionally biased region" description="Low complexity" evidence="2">
    <location>
        <begin position="28"/>
        <end position="41"/>
    </location>
</feature>
<name>A0A6G1L075_9PEZI</name>
<evidence type="ECO:0000313" key="4">
    <source>
        <dbReference type="EMBL" id="KAF2765939.1"/>
    </source>
</evidence>
<accession>A0A6G1L075</accession>
<sequence length="178" mass="19648">MARTRKDRPYGNVVSSRGQASQKPRVQQPPQTSSNQQTLSPCPRCSQPGRMPQQDTTSMQPIPDNDAEQQQSEPLPPQHAPVKMDSVASETGPGIDSIIEAKQNLAPGKVKQGTTRRVIHKYRVKWEGKTQDEASWVSLEIVARAPKALARFFDENPNVTIPSALESVIAEGRQILDD</sequence>
<dbReference type="PROSITE" id="PS50013">
    <property type="entry name" value="CHROMO_2"/>
    <property type="match status" value="1"/>
</dbReference>
<feature type="compositionally biased region" description="Polar residues" evidence="2">
    <location>
        <begin position="13"/>
        <end position="25"/>
    </location>
</feature>
<dbReference type="AlphaFoldDB" id="A0A6G1L075"/>
<dbReference type="SUPFAM" id="SSF54160">
    <property type="entry name" value="Chromo domain-like"/>
    <property type="match status" value="1"/>
</dbReference>
<dbReference type="InterPro" id="IPR016197">
    <property type="entry name" value="Chromo-like_dom_sf"/>
</dbReference>